<sequence>MASLILADQMLSELGRPWKYWKSLATFAYTSRDVAKKLYDAWVKRFGALDAKSRVKSLFPKPASQRWGRVHELESRIMRAGFLNLAVCLAEILTSKFVDMSEVAPLESCSSSDQGWEALSVIKSCIRCTKDKQQKQKKEIDAGKTSATPDVLSVEQTKAYTIQMSKWRGNAGLWTAIQADVDKDDLQCKWSLFKPVAEKVREQCLKCWDDVVGVQANPFRWKPNEAAQGLLQPDVLIKEYVKLRPRLNCSTVRYAWAASYNMVVHKNLNPTGVDPVVLVIGVRRNGRKTSFDFYVSAEVVRRKHIVCHATALATVGDRQVTIRKLQGFSPFVKLIEAQYDNVSAGHTVTVMQAFGKVVQNQTVTNDPDCTPVVTVLADCRLVSLVRLQKPTASFLKRCQGNSNSKSAKVVHHGDPSHSDGPEVDHRVDDEQHTKEQELGLNLLAEEAEANDSGTSGDANDQNNDEVTGDDDVVDGDFHCYVAQGLASSFHPNVFNDDEALEREASSWMGEMTHEDLVANHDKAVALQAMNSKACNLENPSSQMSIESVQAQLNMDAVDAAVETAFAAASGLPAEDQQPTEDIEGPPVESGFGAELEDSNVRLHPGHEWTCAHDQGVQLLVTQSTHSGVDVTGFNGGVSLISFHDATSDKRQVAWVQWTRPGEAGRVAELDSSNHLKSIVPVGLRRHPLDFTALDMRMIWQDTGIKNVKAKWKRDQDRNKMPDHLCKLKEMWTLAEDPSQRHLDNAGNPWECFICSEVASPQLPEHDARKCSLCLLPSHTCCMMTLVSSFDTCEFPLPSVVPTDAFDPIFKKQGRPGWAIASGSWISYL</sequence>
<evidence type="ECO:0000313" key="2">
    <source>
        <dbReference type="EMBL" id="CAI3978835.1"/>
    </source>
</evidence>
<feature type="compositionally biased region" description="Polar residues" evidence="1">
    <location>
        <begin position="451"/>
        <end position="461"/>
    </location>
</feature>
<evidence type="ECO:0000256" key="1">
    <source>
        <dbReference type="SAM" id="MobiDB-lite"/>
    </source>
</evidence>
<name>A0A9P1BUE8_9DINO</name>
<protein>
    <submittedName>
        <fullName evidence="2">Uncharacterized protein</fullName>
    </submittedName>
</protein>
<dbReference type="Proteomes" id="UP001152797">
    <property type="component" value="Unassembled WGS sequence"/>
</dbReference>
<reference evidence="3 4" key="2">
    <citation type="submission" date="2024-05" db="EMBL/GenBank/DDBJ databases">
        <authorList>
            <person name="Chen Y."/>
            <person name="Shah S."/>
            <person name="Dougan E. K."/>
            <person name="Thang M."/>
            <person name="Chan C."/>
        </authorList>
    </citation>
    <scope>NUCLEOTIDE SEQUENCE [LARGE SCALE GENOMIC DNA]</scope>
</reference>
<dbReference type="OrthoDB" id="10401066at2759"/>
<comment type="caution">
    <text evidence="2">The sequence shown here is derived from an EMBL/GenBank/DDBJ whole genome shotgun (WGS) entry which is preliminary data.</text>
</comment>
<feature type="compositionally biased region" description="Acidic residues" evidence="1">
    <location>
        <begin position="462"/>
        <end position="471"/>
    </location>
</feature>
<dbReference type="EMBL" id="CAMXCT020000440">
    <property type="protein sequence ID" value="CAL1132210.1"/>
    <property type="molecule type" value="Genomic_DNA"/>
</dbReference>
<proteinExistence type="predicted"/>
<dbReference type="AlphaFoldDB" id="A0A9P1BUE8"/>
<reference evidence="2" key="1">
    <citation type="submission" date="2022-10" db="EMBL/GenBank/DDBJ databases">
        <authorList>
            <person name="Chen Y."/>
            <person name="Dougan E. K."/>
            <person name="Chan C."/>
            <person name="Rhodes N."/>
            <person name="Thang M."/>
        </authorList>
    </citation>
    <scope>NUCLEOTIDE SEQUENCE</scope>
</reference>
<gene>
    <name evidence="2" type="ORF">C1SCF055_LOCUS6834</name>
</gene>
<dbReference type="EMBL" id="CAMXCT010000440">
    <property type="protein sequence ID" value="CAI3978835.1"/>
    <property type="molecule type" value="Genomic_DNA"/>
</dbReference>
<evidence type="ECO:0000313" key="4">
    <source>
        <dbReference type="Proteomes" id="UP001152797"/>
    </source>
</evidence>
<feature type="region of interest" description="Disordered" evidence="1">
    <location>
        <begin position="448"/>
        <end position="471"/>
    </location>
</feature>
<dbReference type="EMBL" id="CAMXCT030000440">
    <property type="protein sequence ID" value="CAL4766147.1"/>
    <property type="molecule type" value="Genomic_DNA"/>
</dbReference>
<keyword evidence="4" id="KW-1185">Reference proteome</keyword>
<accession>A0A9P1BUE8</accession>
<organism evidence="2">
    <name type="scientific">Cladocopium goreaui</name>
    <dbReference type="NCBI Taxonomy" id="2562237"/>
    <lineage>
        <taxon>Eukaryota</taxon>
        <taxon>Sar</taxon>
        <taxon>Alveolata</taxon>
        <taxon>Dinophyceae</taxon>
        <taxon>Suessiales</taxon>
        <taxon>Symbiodiniaceae</taxon>
        <taxon>Cladocopium</taxon>
    </lineage>
</organism>
<feature type="region of interest" description="Disordered" evidence="1">
    <location>
        <begin position="404"/>
        <end position="435"/>
    </location>
</feature>
<evidence type="ECO:0000313" key="3">
    <source>
        <dbReference type="EMBL" id="CAL4766147.1"/>
    </source>
</evidence>
<feature type="compositionally biased region" description="Basic and acidic residues" evidence="1">
    <location>
        <begin position="411"/>
        <end position="435"/>
    </location>
</feature>